<evidence type="ECO:0000256" key="1">
    <source>
        <dbReference type="ARBA" id="ARBA00022729"/>
    </source>
</evidence>
<keyword evidence="2 6" id="KW-0472">Membrane</keyword>
<dbReference type="NCBIfam" id="TIGR03302">
    <property type="entry name" value="OM_YfiO"/>
    <property type="match status" value="1"/>
</dbReference>
<feature type="domain" description="Outer membrane lipoprotein BamD-like" evidence="8">
    <location>
        <begin position="40"/>
        <end position="241"/>
    </location>
</feature>
<dbReference type="InterPro" id="IPR039565">
    <property type="entry name" value="BamD-like"/>
</dbReference>
<evidence type="ECO:0000313" key="10">
    <source>
        <dbReference type="Proteomes" id="UP000019184"/>
    </source>
</evidence>
<evidence type="ECO:0000256" key="5">
    <source>
        <dbReference type="ARBA" id="ARBA00023288"/>
    </source>
</evidence>
<feature type="chain" id="PRO_5031636357" description="Outer membrane protein assembly factor BamD" evidence="7">
    <location>
        <begin position="20"/>
        <end position="267"/>
    </location>
</feature>
<gene>
    <name evidence="6" type="primary">bamD</name>
    <name evidence="9" type="ORF">BN874_1100015</name>
</gene>
<dbReference type="AlphaFoldDB" id="A0A7U7G7K9"/>
<evidence type="ECO:0000256" key="2">
    <source>
        <dbReference type="ARBA" id="ARBA00023136"/>
    </source>
</evidence>
<evidence type="ECO:0000256" key="3">
    <source>
        <dbReference type="ARBA" id="ARBA00023139"/>
    </source>
</evidence>
<proteinExistence type="inferred from homology"/>
<comment type="subunit">
    <text evidence="6">Part of the Bam complex.</text>
</comment>
<keyword evidence="1 6" id="KW-0732">Signal</keyword>
<keyword evidence="3 6" id="KW-0564">Palmitate</keyword>
<protein>
    <recommendedName>
        <fullName evidence="6">Outer membrane protein assembly factor BamD</fullName>
    </recommendedName>
</protein>
<dbReference type="CDD" id="cd15830">
    <property type="entry name" value="BamD"/>
    <property type="match status" value="1"/>
</dbReference>
<keyword evidence="10" id="KW-1185">Reference proteome</keyword>
<comment type="subcellular location">
    <subcellularLocation>
        <location evidence="6">Cell outer membrane</location>
        <topology evidence="6">Lipid-anchor</topology>
    </subcellularLocation>
</comment>
<dbReference type="PANTHER" id="PTHR37423:SF1">
    <property type="entry name" value="OUTER MEMBRANE PROTEIN ASSEMBLY FACTOR BAMD"/>
    <property type="match status" value="1"/>
</dbReference>
<dbReference type="InterPro" id="IPR011990">
    <property type="entry name" value="TPR-like_helical_dom_sf"/>
</dbReference>
<dbReference type="GO" id="GO:0051205">
    <property type="term" value="P:protein insertion into membrane"/>
    <property type="evidence" value="ECO:0007669"/>
    <property type="project" value="UniProtKB-UniRule"/>
</dbReference>
<dbReference type="Gene3D" id="1.25.40.10">
    <property type="entry name" value="Tetratricopeptide repeat domain"/>
    <property type="match status" value="1"/>
</dbReference>
<organism evidence="9 10">
    <name type="scientific">Candidatus Contendobacter odensis Run_B_J11</name>
    <dbReference type="NCBI Taxonomy" id="1400861"/>
    <lineage>
        <taxon>Bacteria</taxon>
        <taxon>Pseudomonadati</taxon>
        <taxon>Pseudomonadota</taxon>
        <taxon>Gammaproteobacteria</taxon>
        <taxon>Candidatus Competibacteraceae</taxon>
        <taxon>Candidatus Contendibacter</taxon>
    </lineage>
</organism>
<accession>A0A7U7G7K9</accession>
<dbReference type="PANTHER" id="PTHR37423">
    <property type="entry name" value="SOLUBLE LYTIC MUREIN TRANSGLYCOSYLASE-RELATED"/>
    <property type="match status" value="1"/>
</dbReference>
<dbReference type="EMBL" id="CBTK010000014">
    <property type="protein sequence ID" value="CDH43234.1"/>
    <property type="molecule type" value="Genomic_DNA"/>
</dbReference>
<dbReference type="Proteomes" id="UP000019184">
    <property type="component" value="Unassembled WGS sequence"/>
</dbReference>
<feature type="signal peptide" evidence="7">
    <location>
        <begin position="1"/>
        <end position="19"/>
    </location>
</feature>
<dbReference type="PROSITE" id="PS51257">
    <property type="entry name" value="PROKAR_LIPOPROTEIN"/>
    <property type="match status" value="1"/>
</dbReference>
<dbReference type="GO" id="GO:1990063">
    <property type="term" value="C:Bam protein complex"/>
    <property type="evidence" value="ECO:0007669"/>
    <property type="project" value="TreeGrafter"/>
</dbReference>
<dbReference type="HAMAP" id="MF_00922">
    <property type="entry name" value="OM_assembly_BamD"/>
    <property type="match status" value="1"/>
</dbReference>
<dbReference type="InterPro" id="IPR017689">
    <property type="entry name" value="BamD"/>
</dbReference>
<evidence type="ECO:0000259" key="8">
    <source>
        <dbReference type="Pfam" id="PF13525"/>
    </source>
</evidence>
<name>A0A7U7G7K9_9GAMM</name>
<keyword evidence="5 6" id="KW-0449">Lipoprotein</keyword>
<comment type="function">
    <text evidence="6">Part of the outer membrane protein assembly complex, which is involved in assembly and insertion of beta-barrel proteins into the outer membrane.</text>
</comment>
<evidence type="ECO:0000256" key="4">
    <source>
        <dbReference type="ARBA" id="ARBA00023237"/>
    </source>
</evidence>
<dbReference type="GO" id="GO:0043165">
    <property type="term" value="P:Gram-negative-bacterium-type cell outer membrane assembly"/>
    <property type="evidence" value="ECO:0007669"/>
    <property type="project" value="UniProtKB-UniRule"/>
</dbReference>
<evidence type="ECO:0000313" key="9">
    <source>
        <dbReference type="EMBL" id="CDH43234.1"/>
    </source>
</evidence>
<sequence length="267" mass="29793">MPLSMNRTLKLFLAGPLAAALLAGCSLLPEKIDETKGWSVQRLYSEAKDSMNDGNYQTALGYLDKIQARYPFGRYAQQAQLDTIYVQFKDGEPDAAIAAADRFIKANPRHPYVDYAYYMKGMANFERSNTLIERLVPSDRAKTDTATARQAYNDFTELARKFPNSPYAEDARQRLLFLHNSLAAYEVNVANYYLQRGAYVAAADRAAHVLANYARTPATENALGILTQAYIKMGMPKLAADSLRVLERNYPQSPELPKLNALINSAG</sequence>
<keyword evidence="4 6" id="KW-0998">Cell outer membrane</keyword>
<comment type="caution">
    <text evidence="9">The sequence shown here is derived from an EMBL/GenBank/DDBJ whole genome shotgun (WGS) entry which is preliminary data.</text>
</comment>
<evidence type="ECO:0000256" key="7">
    <source>
        <dbReference type="SAM" id="SignalP"/>
    </source>
</evidence>
<evidence type="ECO:0000256" key="6">
    <source>
        <dbReference type="HAMAP-Rule" id="MF_00922"/>
    </source>
</evidence>
<reference evidence="9 10" key="1">
    <citation type="journal article" date="2014" name="ISME J.">
        <title>Candidatus Competibacter-lineage genomes retrieved from metagenomes reveal functional metabolic diversity.</title>
        <authorList>
            <person name="McIlroy S.J."/>
            <person name="Albertsen M."/>
            <person name="Andresen E.K."/>
            <person name="Saunders A.M."/>
            <person name="Kristiansen R."/>
            <person name="Stokholm-Bjerregaard M."/>
            <person name="Nielsen K.L."/>
            <person name="Nielsen P.H."/>
        </authorList>
    </citation>
    <scope>NUCLEOTIDE SEQUENCE [LARGE SCALE GENOMIC DNA]</scope>
    <source>
        <strain evidence="9 10">Run_B_J11</strain>
    </source>
</reference>
<comment type="similarity">
    <text evidence="6">Belongs to the BamD family.</text>
</comment>
<dbReference type="SUPFAM" id="SSF48452">
    <property type="entry name" value="TPR-like"/>
    <property type="match status" value="1"/>
</dbReference>
<dbReference type="Pfam" id="PF13525">
    <property type="entry name" value="YfiO"/>
    <property type="match status" value="1"/>
</dbReference>